<comment type="subcellular location">
    <subcellularLocation>
        <location evidence="1">Cell outer membrane</location>
    </subcellularLocation>
</comment>
<dbReference type="InterPro" id="IPR051906">
    <property type="entry name" value="TolC-like"/>
</dbReference>
<dbReference type="Pfam" id="PF02321">
    <property type="entry name" value="OEP"/>
    <property type="match status" value="2"/>
</dbReference>
<sequence>MRYFKYILFALTLCSSVPAFSQTDSLYTLQQCIDIAIKNNLTVKQSELQMDRDRIYWNQARENLLPQVYGDASRSINNGRSLDPTTYTYANQQITNDNYSLNSSLVLLKGLSLMNSIKQTSLAYQAGKLDFQQAKNDITLNVITTYLQALENEDQISLTQTQIELSQQSLDRLNILNKDGSISPSDVTDARGQLATNKLSLIDARNSMYAQKLNLLQLMNVPYNRNVKLQRLSADELPAQYKLTVDEVYNNALNDYPMVKAADLRLKSTDKEVAAAKGIYYPTLTVGGGLSSYYSSFDNTGYHSQINNNYNYGVNIGLHIPILNFFQTRNNVALAKIDRLNALYTTQTTKITLKKNVDQAYVNMTLAYERYQTLVEQVDAYTQSFKVAETKFNAGVITSVDYITIRGFMDRANLSLISARYDYFIRIKILDYYQGKLAL</sequence>
<evidence type="ECO:0000256" key="3">
    <source>
        <dbReference type="ARBA" id="ARBA00022448"/>
    </source>
</evidence>
<dbReference type="Gene3D" id="1.20.1600.10">
    <property type="entry name" value="Outer membrane efflux proteins (OEP)"/>
    <property type="match status" value="1"/>
</dbReference>
<keyword evidence="3" id="KW-0813">Transport</keyword>
<dbReference type="SUPFAM" id="SSF56954">
    <property type="entry name" value="Outer membrane efflux proteins (OEP)"/>
    <property type="match status" value="1"/>
</dbReference>
<gene>
    <name evidence="9" type="ORF">PQO05_17490</name>
</gene>
<name>A0ABY7T2N6_9SPHI</name>
<evidence type="ECO:0000256" key="7">
    <source>
        <dbReference type="ARBA" id="ARBA00023237"/>
    </source>
</evidence>
<dbReference type="EMBL" id="CP117167">
    <property type="protein sequence ID" value="WCT10533.1"/>
    <property type="molecule type" value="Genomic_DNA"/>
</dbReference>
<reference evidence="9 10" key="1">
    <citation type="submission" date="2023-02" db="EMBL/GenBank/DDBJ databases">
        <title>Genome sequence of Mucilaginibacter jinjuensis strain KACC 16571.</title>
        <authorList>
            <person name="Kim S."/>
            <person name="Heo J."/>
            <person name="Kwon S.-W."/>
        </authorList>
    </citation>
    <scope>NUCLEOTIDE SEQUENCE [LARGE SCALE GENOMIC DNA]</scope>
    <source>
        <strain evidence="9 10">KACC 16571</strain>
    </source>
</reference>
<dbReference type="Proteomes" id="UP001216139">
    <property type="component" value="Chromosome"/>
</dbReference>
<feature type="signal peptide" evidence="8">
    <location>
        <begin position="1"/>
        <end position="21"/>
    </location>
</feature>
<keyword evidence="8" id="KW-0732">Signal</keyword>
<feature type="chain" id="PRO_5045151029" evidence="8">
    <location>
        <begin position="22"/>
        <end position="439"/>
    </location>
</feature>
<evidence type="ECO:0000256" key="6">
    <source>
        <dbReference type="ARBA" id="ARBA00023136"/>
    </source>
</evidence>
<dbReference type="InterPro" id="IPR003423">
    <property type="entry name" value="OMP_efflux"/>
</dbReference>
<evidence type="ECO:0000256" key="2">
    <source>
        <dbReference type="ARBA" id="ARBA00007613"/>
    </source>
</evidence>
<proteinExistence type="inferred from homology"/>
<evidence type="ECO:0000256" key="4">
    <source>
        <dbReference type="ARBA" id="ARBA00022452"/>
    </source>
</evidence>
<keyword evidence="6" id="KW-0472">Membrane</keyword>
<comment type="similarity">
    <text evidence="2">Belongs to the outer membrane factor (OMF) (TC 1.B.17) family.</text>
</comment>
<dbReference type="PANTHER" id="PTHR30026">
    <property type="entry name" value="OUTER MEMBRANE PROTEIN TOLC"/>
    <property type="match status" value="1"/>
</dbReference>
<accession>A0ABY7T2N6</accession>
<evidence type="ECO:0000256" key="5">
    <source>
        <dbReference type="ARBA" id="ARBA00022692"/>
    </source>
</evidence>
<evidence type="ECO:0000256" key="8">
    <source>
        <dbReference type="SAM" id="SignalP"/>
    </source>
</evidence>
<keyword evidence="7" id="KW-0998">Cell outer membrane</keyword>
<evidence type="ECO:0000313" key="9">
    <source>
        <dbReference type="EMBL" id="WCT10533.1"/>
    </source>
</evidence>
<keyword evidence="10" id="KW-1185">Reference proteome</keyword>
<organism evidence="9 10">
    <name type="scientific">Mucilaginibacter jinjuensis</name>
    <dbReference type="NCBI Taxonomy" id="1176721"/>
    <lineage>
        <taxon>Bacteria</taxon>
        <taxon>Pseudomonadati</taxon>
        <taxon>Bacteroidota</taxon>
        <taxon>Sphingobacteriia</taxon>
        <taxon>Sphingobacteriales</taxon>
        <taxon>Sphingobacteriaceae</taxon>
        <taxon>Mucilaginibacter</taxon>
    </lineage>
</organism>
<keyword evidence="4" id="KW-1134">Transmembrane beta strand</keyword>
<evidence type="ECO:0000313" key="10">
    <source>
        <dbReference type="Proteomes" id="UP001216139"/>
    </source>
</evidence>
<evidence type="ECO:0000256" key="1">
    <source>
        <dbReference type="ARBA" id="ARBA00004442"/>
    </source>
</evidence>
<dbReference type="RefSeq" id="WP_273628722.1">
    <property type="nucleotide sequence ID" value="NZ_CP117167.1"/>
</dbReference>
<dbReference type="PANTHER" id="PTHR30026:SF20">
    <property type="entry name" value="OUTER MEMBRANE PROTEIN TOLC"/>
    <property type="match status" value="1"/>
</dbReference>
<keyword evidence="5" id="KW-0812">Transmembrane</keyword>
<protein>
    <submittedName>
        <fullName evidence="9">TolC family protein</fullName>
    </submittedName>
</protein>